<evidence type="ECO:0000256" key="1">
    <source>
        <dbReference type="SAM" id="Phobius"/>
    </source>
</evidence>
<name>A0A2P5CND3_TREOI</name>
<organism evidence="2 3">
    <name type="scientific">Trema orientale</name>
    <name type="common">Charcoal tree</name>
    <name type="synonym">Celtis orientalis</name>
    <dbReference type="NCBI Taxonomy" id="63057"/>
    <lineage>
        <taxon>Eukaryota</taxon>
        <taxon>Viridiplantae</taxon>
        <taxon>Streptophyta</taxon>
        <taxon>Embryophyta</taxon>
        <taxon>Tracheophyta</taxon>
        <taxon>Spermatophyta</taxon>
        <taxon>Magnoliopsida</taxon>
        <taxon>eudicotyledons</taxon>
        <taxon>Gunneridae</taxon>
        <taxon>Pentapetalae</taxon>
        <taxon>rosids</taxon>
        <taxon>fabids</taxon>
        <taxon>Rosales</taxon>
        <taxon>Cannabaceae</taxon>
        <taxon>Trema</taxon>
    </lineage>
</organism>
<keyword evidence="1" id="KW-0472">Membrane</keyword>
<evidence type="ECO:0000313" key="2">
    <source>
        <dbReference type="EMBL" id="PON62541.1"/>
    </source>
</evidence>
<feature type="non-terminal residue" evidence="2">
    <location>
        <position position="1"/>
    </location>
</feature>
<feature type="transmembrane region" description="Helical" evidence="1">
    <location>
        <begin position="36"/>
        <end position="69"/>
    </location>
</feature>
<sequence>FLFSLSSSRYFVQFLFQCPSTPQWKHFPLGFFSLELLFLLLLLFFFFLFPPLLFFPFPLICLFFFLSLLEEGPASAIFPSAAFVSGSFSFEIDSKVWSSFRSSVKL</sequence>
<reference evidence="3" key="1">
    <citation type="submission" date="2016-06" db="EMBL/GenBank/DDBJ databases">
        <title>Parallel loss of symbiosis genes in relatives of nitrogen-fixing non-legume Parasponia.</title>
        <authorList>
            <person name="Van Velzen R."/>
            <person name="Holmer R."/>
            <person name="Bu F."/>
            <person name="Rutten L."/>
            <person name="Van Zeijl A."/>
            <person name="Liu W."/>
            <person name="Santuari L."/>
            <person name="Cao Q."/>
            <person name="Sharma T."/>
            <person name="Shen D."/>
            <person name="Roswanjaya Y."/>
            <person name="Wardhani T."/>
            <person name="Kalhor M.S."/>
            <person name="Jansen J."/>
            <person name="Van den Hoogen J."/>
            <person name="Gungor B."/>
            <person name="Hartog M."/>
            <person name="Hontelez J."/>
            <person name="Verver J."/>
            <person name="Yang W.-C."/>
            <person name="Schijlen E."/>
            <person name="Repin R."/>
            <person name="Schilthuizen M."/>
            <person name="Schranz E."/>
            <person name="Heidstra R."/>
            <person name="Miyata K."/>
            <person name="Fedorova E."/>
            <person name="Kohlen W."/>
            <person name="Bisseling T."/>
            <person name="Smit S."/>
            <person name="Geurts R."/>
        </authorList>
    </citation>
    <scope>NUCLEOTIDE SEQUENCE [LARGE SCALE GENOMIC DNA]</scope>
    <source>
        <strain evidence="3">cv. RG33-2</strain>
    </source>
</reference>
<protein>
    <recommendedName>
        <fullName evidence="4">Transmembrane protein</fullName>
    </recommendedName>
</protein>
<gene>
    <name evidence="2" type="ORF">TorRG33x02_278670</name>
</gene>
<keyword evidence="3" id="KW-1185">Reference proteome</keyword>
<accession>A0A2P5CND3</accession>
<dbReference type="EMBL" id="JXTC01000345">
    <property type="protein sequence ID" value="PON62541.1"/>
    <property type="molecule type" value="Genomic_DNA"/>
</dbReference>
<keyword evidence="1" id="KW-0812">Transmembrane</keyword>
<dbReference type="AlphaFoldDB" id="A0A2P5CND3"/>
<evidence type="ECO:0008006" key="4">
    <source>
        <dbReference type="Google" id="ProtNLM"/>
    </source>
</evidence>
<dbReference type="Proteomes" id="UP000237000">
    <property type="component" value="Unassembled WGS sequence"/>
</dbReference>
<dbReference type="InParanoid" id="A0A2P5CND3"/>
<keyword evidence="1" id="KW-1133">Transmembrane helix</keyword>
<proteinExistence type="predicted"/>
<evidence type="ECO:0000313" key="3">
    <source>
        <dbReference type="Proteomes" id="UP000237000"/>
    </source>
</evidence>
<comment type="caution">
    <text evidence="2">The sequence shown here is derived from an EMBL/GenBank/DDBJ whole genome shotgun (WGS) entry which is preliminary data.</text>
</comment>